<reference evidence="1" key="2">
    <citation type="journal article" date="2015" name="Fish Shellfish Immunol.">
        <title>Early steps in the European eel (Anguilla anguilla)-Vibrio vulnificus interaction in the gills: Role of the RtxA13 toxin.</title>
        <authorList>
            <person name="Callol A."/>
            <person name="Pajuelo D."/>
            <person name="Ebbesson L."/>
            <person name="Teles M."/>
            <person name="MacKenzie S."/>
            <person name="Amaro C."/>
        </authorList>
    </citation>
    <scope>NUCLEOTIDE SEQUENCE</scope>
</reference>
<name>A0A0E9UG73_ANGAN</name>
<sequence length="22" mass="2578">MPKHTWGLCQVSFDFPEVKLNT</sequence>
<dbReference type="EMBL" id="GBXM01044347">
    <property type="protein sequence ID" value="JAH64230.1"/>
    <property type="molecule type" value="Transcribed_RNA"/>
</dbReference>
<protein>
    <submittedName>
        <fullName evidence="1">Uncharacterized protein</fullName>
    </submittedName>
</protein>
<reference evidence="1" key="1">
    <citation type="submission" date="2014-11" db="EMBL/GenBank/DDBJ databases">
        <authorList>
            <person name="Amaro Gonzalez C."/>
        </authorList>
    </citation>
    <scope>NUCLEOTIDE SEQUENCE</scope>
</reference>
<dbReference type="AlphaFoldDB" id="A0A0E9UG73"/>
<evidence type="ECO:0000313" key="1">
    <source>
        <dbReference type="EMBL" id="JAH64230.1"/>
    </source>
</evidence>
<organism evidence="1">
    <name type="scientific">Anguilla anguilla</name>
    <name type="common">European freshwater eel</name>
    <name type="synonym">Muraena anguilla</name>
    <dbReference type="NCBI Taxonomy" id="7936"/>
    <lineage>
        <taxon>Eukaryota</taxon>
        <taxon>Metazoa</taxon>
        <taxon>Chordata</taxon>
        <taxon>Craniata</taxon>
        <taxon>Vertebrata</taxon>
        <taxon>Euteleostomi</taxon>
        <taxon>Actinopterygii</taxon>
        <taxon>Neopterygii</taxon>
        <taxon>Teleostei</taxon>
        <taxon>Anguilliformes</taxon>
        <taxon>Anguillidae</taxon>
        <taxon>Anguilla</taxon>
    </lineage>
</organism>
<accession>A0A0E9UG73</accession>
<proteinExistence type="predicted"/>